<name>A0A7I8KDG8_SPIIN</name>
<protein>
    <submittedName>
        <fullName evidence="2">Uncharacterized protein</fullName>
    </submittedName>
</protein>
<feature type="compositionally biased region" description="Basic and acidic residues" evidence="1">
    <location>
        <begin position="1"/>
        <end position="14"/>
    </location>
</feature>
<evidence type="ECO:0000256" key="1">
    <source>
        <dbReference type="SAM" id="MobiDB-lite"/>
    </source>
</evidence>
<dbReference type="EMBL" id="LR746268">
    <property type="protein sequence ID" value="CAA7395790.1"/>
    <property type="molecule type" value="Genomic_DNA"/>
</dbReference>
<keyword evidence="3" id="KW-1185">Reference proteome</keyword>
<proteinExistence type="predicted"/>
<gene>
    <name evidence="2" type="ORF">SI8410_05006453</name>
</gene>
<dbReference type="AlphaFoldDB" id="A0A7I8KDG8"/>
<dbReference type="Proteomes" id="UP000663760">
    <property type="component" value="Chromosome 5"/>
</dbReference>
<accession>A0A7I8KDG8</accession>
<reference evidence="2" key="1">
    <citation type="submission" date="2020-02" db="EMBL/GenBank/DDBJ databases">
        <authorList>
            <person name="Scholz U."/>
            <person name="Mascher M."/>
            <person name="Fiebig A."/>
        </authorList>
    </citation>
    <scope>NUCLEOTIDE SEQUENCE</scope>
</reference>
<organism evidence="2 3">
    <name type="scientific">Spirodela intermedia</name>
    <name type="common">Intermediate duckweed</name>
    <dbReference type="NCBI Taxonomy" id="51605"/>
    <lineage>
        <taxon>Eukaryota</taxon>
        <taxon>Viridiplantae</taxon>
        <taxon>Streptophyta</taxon>
        <taxon>Embryophyta</taxon>
        <taxon>Tracheophyta</taxon>
        <taxon>Spermatophyta</taxon>
        <taxon>Magnoliopsida</taxon>
        <taxon>Liliopsida</taxon>
        <taxon>Araceae</taxon>
        <taxon>Lemnoideae</taxon>
        <taxon>Spirodela</taxon>
    </lineage>
</organism>
<feature type="region of interest" description="Disordered" evidence="1">
    <location>
        <begin position="1"/>
        <end position="64"/>
    </location>
</feature>
<feature type="compositionally biased region" description="Basic residues" evidence="1">
    <location>
        <begin position="33"/>
        <end position="64"/>
    </location>
</feature>
<evidence type="ECO:0000313" key="2">
    <source>
        <dbReference type="EMBL" id="CAA7395790.1"/>
    </source>
</evidence>
<evidence type="ECO:0000313" key="3">
    <source>
        <dbReference type="Proteomes" id="UP000663760"/>
    </source>
</evidence>
<sequence>MRKRENEIKREGERAFGGVATHLGGQHGSGRCRTSRGRARTYRRRGRSCRRGARARRRTRGRRS</sequence>